<dbReference type="PANTHER" id="PTHR48417">
    <property type="entry name" value="ATP SYNTHASE F1 SUBUNIT EPSILON"/>
    <property type="match status" value="1"/>
</dbReference>
<accession>A0A7R9LF68</accession>
<dbReference type="PANTHER" id="PTHR48417:SF1">
    <property type="entry name" value="ATP SYNTHASE F1 SUBUNIT EPSILON"/>
    <property type="match status" value="1"/>
</dbReference>
<proteinExistence type="inferred from homology"/>
<gene>
    <name evidence="7" type="ORF">OSB1V03_LOCUS17718</name>
</gene>
<comment type="similarity">
    <text evidence="2">Belongs to the ATPase inhibitor family.</text>
</comment>
<evidence type="ECO:0000256" key="3">
    <source>
        <dbReference type="ARBA" id="ARBA00022946"/>
    </source>
</evidence>
<evidence type="ECO:0000313" key="8">
    <source>
        <dbReference type="Proteomes" id="UP000759131"/>
    </source>
</evidence>
<evidence type="ECO:0000256" key="2">
    <source>
        <dbReference type="ARBA" id="ARBA00010901"/>
    </source>
</evidence>
<evidence type="ECO:0000313" key="7">
    <source>
        <dbReference type="EMBL" id="CAD7639252.1"/>
    </source>
</evidence>
<dbReference type="SUPFAM" id="SSF64602">
    <property type="entry name" value="F1 ATPase inhibitor, IF1, C-terminal domain"/>
    <property type="match status" value="1"/>
</dbReference>
<dbReference type="EMBL" id="CAJPIZ010021867">
    <property type="protein sequence ID" value="CAG2117765.1"/>
    <property type="molecule type" value="Genomic_DNA"/>
</dbReference>
<evidence type="ECO:0000256" key="6">
    <source>
        <dbReference type="SAM" id="Coils"/>
    </source>
</evidence>
<dbReference type="AlphaFoldDB" id="A0A7R9LF68"/>
<protein>
    <recommendedName>
        <fullName evidence="9">ATPase inhibitor</fullName>
    </recommendedName>
</protein>
<comment type="subcellular location">
    <subcellularLocation>
        <location evidence="1">Mitochondrion</location>
    </subcellularLocation>
</comment>
<evidence type="ECO:0008006" key="9">
    <source>
        <dbReference type="Google" id="ProtNLM"/>
    </source>
</evidence>
<dbReference type="Gene3D" id="1.20.5.500">
    <property type="entry name" value="Single helix bin"/>
    <property type="match status" value="1"/>
</dbReference>
<organism evidence="7">
    <name type="scientific">Medioppia subpectinata</name>
    <dbReference type="NCBI Taxonomy" id="1979941"/>
    <lineage>
        <taxon>Eukaryota</taxon>
        <taxon>Metazoa</taxon>
        <taxon>Ecdysozoa</taxon>
        <taxon>Arthropoda</taxon>
        <taxon>Chelicerata</taxon>
        <taxon>Arachnida</taxon>
        <taxon>Acari</taxon>
        <taxon>Acariformes</taxon>
        <taxon>Sarcoptiformes</taxon>
        <taxon>Oribatida</taxon>
        <taxon>Brachypylina</taxon>
        <taxon>Oppioidea</taxon>
        <taxon>Oppiidae</taxon>
        <taxon>Medioppia</taxon>
    </lineage>
</organism>
<evidence type="ECO:0000256" key="4">
    <source>
        <dbReference type="ARBA" id="ARBA00023054"/>
    </source>
</evidence>
<evidence type="ECO:0000256" key="5">
    <source>
        <dbReference type="ARBA" id="ARBA00023128"/>
    </source>
</evidence>
<dbReference type="GO" id="GO:0005739">
    <property type="term" value="C:mitochondrion"/>
    <property type="evidence" value="ECO:0007669"/>
    <property type="project" value="UniProtKB-SubCell"/>
</dbReference>
<keyword evidence="3" id="KW-0809">Transit peptide</keyword>
<keyword evidence="4 6" id="KW-0175">Coiled coil</keyword>
<dbReference type="EMBL" id="OC876442">
    <property type="protein sequence ID" value="CAD7639252.1"/>
    <property type="molecule type" value="Genomic_DNA"/>
</dbReference>
<dbReference type="InterPro" id="IPR007648">
    <property type="entry name" value="ATPase_inhibitor_mt"/>
</dbReference>
<name>A0A7R9LF68_9ACAR</name>
<reference evidence="7" key="1">
    <citation type="submission" date="2020-11" db="EMBL/GenBank/DDBJ databases">
        <authorList>
            <person name="Tran Van P."/>
        </authorList>
    </citation>
    <scope>NUCLEOTIDE SEQUENCE</scope>
</reference>
<evidence type="ECO:0000256" key="1">
    <source>
        <dbReference type="ARBA" id="ARBA00004173"/>
    </source>
</evidence>
<keyword evidence="8" id="KW-1185">Reference proteome</keyword>
<dbReference type="Proteomes" id="UP000759131">
    <property type="component" value="Unassembled WGS sequence"/>
</dbReference>
<feature type="coiled-coil region" evidence="6">
    <location>
        <begin position="90"/>
        <end position="131"/>
    </location>
</feature>
<dbReference type="GO" id="GO:0042030">
    <property type="term" value="F:ATPase inhibitor activity"/>
    <property type="evidence" value="ECO:0007669"/>
    <property type="project" value="InterPro"/>
</dbReference>
<dbReference type="Pfam" id="PF04568">
    <property type="entry name" value="IATP"/>
    <property type="match status" value="1"/>
</dbReference>
<keyword evidence="5" id="KW-0496">Mitochondrion</keyword>
<sequence>MGLKATQAVRQLSRLFANTTNLPVRCMSDGGFGSGAGKVCLTRAHPCDTTRCSPCLGLMRSIGGGSGGSIRDAGGAFGKQEAAREEEFFRRQQKEQLEKLKAGLDGEKERLEKLIKDHEKEIQKLQKLQKDGK</sequence>